<dbReference type="Gene3D" id="3.40.600.10">
    <property type="entry name" value="DNA mismatch repair MutH/Restriction endonuclease, type II"/>
    <property type="match status" value="2"/>
</dbReference>
<dbReference type="CDD" id="cd22355">
    <property type="entry name" value="Sau3AI_C"/>
    <property type="match status" value="1"/>
</dbReference>
<dbReference type="SMART" id="SM00927">
    <property type="entry name" value="MutH"/>
    <property type="match status" value="1"/>
</dbReference>
<keyword evidence="6" id="KW-1185">Reference proteome</keyword>
<dbReference type="GO" id="GO:0016787">
    <property type="term" value="F:hydrolase activity"/>
    <property type="evidence" value="ECO:0007669"/>
    <property type="project" value="UniProtKB-KW"/>
</dbReference>
<evidence type="ECO:0000256" key="2">
    <source>
        <dbReference type="ARBA" id="ARBA00022759"/>
    </source>
</evidence>
<dbReference type="SUPFAM" id="SSF52980">
    <property type="entry name" value="Restriction endonuclease-like"/>
    <property type="match status" value="2"/>
</dbReference>
<dbReference type="GO" id="GO:0004519">
    <property type="term" value="F:endonuclease activity"/>
    <property type="evidence" value="ECO:0007669"/>
    <property type="project" value="UniProtKB-KW"/>
</dbReference>
<evidence type="ECO:0000256" key="1">
    <source>
        <dbReference type="ARBA" id="ARBA00022722"/>
    </source>
</evidence>
<name>A0A160INF5_9BACL</name>
<keyword evidence="2" id="KW-0255">Endonuclease</keyword>
<dbReference type="AlphaFoldDB" id="A0A160INF5"/>
<dbReference type="Pfam" id="PF02976">
    <property type="entry name" value="MutH"/>
    <property type="match status" value="1"/>
</dbReference>
<dbReference type="InterPro" id="IPR011335">
    <property type="entry name" value="Restrct_endonuc-II-like"/>
</dbReference>
<evidence type="ECO:0000313" key="6">
    <source>
        <dbReference type="Proteomes" id="UP000076623"/>
    </source>
</evidence>
<dbReference type="NCBIfam" id="NF040973">
    <property type="entry name" value="restrict_Sau3AI"/>
    <property type="match status" value="1"/>
</dbReference>
<keyword evidence="3" id="KW-0378">Hydrolase</keyword>
<organism evidence="5 6">
    <name type="scientific">Fictibacillus phosphorivorans</name>
    <dbReference type="NCBI Taxonomy" id="1221500"/>
    <lineage>
        <taxon>Bacteria</taxon>
        <taxon>Bacillati</taxon>
        <taxon>Bacillota</taxon>
        <taxon>Bacilli</taxon>
        <taxon>Bacillales</taxon>
        <taxon>Fictibacillaceae</taxon>
        <taxon>Fictibacillus</taxon>
    </lineage>
</organism>
<dbReference type="REBASE" id="145301">
    <property type="entry name" value="Fph2529ORF12305P"/>
</dbReference>
<feature type="domain" description="DNA mismatch repair MutH/Type II restriction enzyme Sau3AI" evidence="4">
    <location>
        <begin position="52"/>
        <end position="152"/>
    </location>
</feature>
<protein>
    <recommendedName>
        <fullName evidence="4">DNA mismatch repair MutH/Type II restriction enzyme Sau3AI domain-containing protein</fullName>
    </recommendedName>
</protein>
<dbReference type="Proteomes" id="UP000076623">
    <property type="component" value="Chromosome"/>
</dbReference>
<keyword evidence="1" id="KW-0540">Nuclease</keyword>
<dbReference type="EMBL" id="CP015378">
    <property type="protein sequence ID" value="ANC77536.1"/>
    <property type="molecule type" value="Genomic_DNA"/>
</dbReference>
<evidence type="ECO:0000259" key="4">
    <source>
        <dbReference type="SMART" id="SM00927"/>
    </source>
</evidence>
<dbReference type="InterPro" id="IPR011337">
    <property type="entry name" value="DNA_rep_MutH/RE_typeII_Sau3AI"/>
</dbReference>
<dbReference type="GO" id="GO:0003677">
    <property type="term" value="F:DNA binding"/>
    <property type="evidence" value="ECO:0007669"/>
    <property type="project" value="InterPro"/>
</dbReference>
<evidence type="ECO:0000313" key="5">
    <source>
        <dbReference type="EMBL" id="ANC77536.1"/>
    </source>
</evidence>
<sequence length="454" mass="53392">MLYDNTSPESIEQHAKLMENKAFYEILPTEVLERTKLKGGIGTLIEEHYFGYKPNSISEADFPEAGVELKVTPYKKNKNKTFSAKERLVLNIINYMNESNNTFETSAFWKKNKLILLVFYLFEEDLERHDFRITHAQLFEFPEKDLEIIKQDWETIINKIKDGKAHELSERDTLYLSACTKGANKGSVRSQPFSSIMAKQRAFSLKSSYMTFILNKYILNKKKTYKSIVTTEQLQEKTLDELILSAFRPFYGMKLDDLCEKFEISTSSKSKTYSVAARMLRNDLNDLNKSEEFLKSSTKIKTIRIQRNGSIKESMSFPSFKYKEIIKENWDESSLRLMFLETRYLFVVYLETADEDYEFVDAFFWTIPEEDLENEVRWVWEETIKRILDEQAHKLPGSSENRVSHVRPHAANSSDTYPTHYGENLVKKSFWLNNSYVKEVIFNNSYKVKNRLLK</sequence>
<dbReference type="RefSeq" id="WP_082861418.1">
    <property type="nucleotide sequence ID" value="NZ_CP015378.1"/>
</dbReference>
<gene>
    <name evidence="5" type="ORF">ABE65_012300</name>
</gene>
<reference evidence="5 6" key="1">
    <citation type="submission" date="2016-04" db="EMBL/GenBank/DDBJ databases">
        <title>Complete genome sequence of Fictibacillus phosphorivorans G25-29, a strain toxic to nematodes.</title>
        <authorList>
            <person name="Zheng Z."/>
        </authorList>
    </citation>
    <scope>NUCLEOTIDE SEQUENCE [LARGE SCALE GENOMIC DNA]</scope>
    <source>
        <strain evidence="5 6">G25-29</strain>
    </source>
</reference>
<dbReference type="KEGG" id="fpn:ABE65_012300"/>
<proteinExistence type="predicted"/>
<dbReference type="InterPro" id="IPR037057">
    <property type="entry name" value="DNA_rep_MutH/T2_RE_sf"/>
</dbReference>
<dbReference type="CDD" id="cd22356">
    <property type="entry name" value="Sau3AI_N-like"/>
    <property type="match status" value="1"/>
</dbReference>
<accession>A0A160INF5</accession>
<dbReference type="STRING" id="1221500.ABE65_012300"/>
<evidence type="ECO:0000256" key="3">
    <source>
        <dbReference type="ARBA" id="ARBA00022801"/>
    </source>
</evidence>